<reference evidence="3" key="2">
    <citation type="journal article" date="2021" name="Front. Microbiol.">
        <title>Comprehensive Comparative Genomics and Phenotyping of Methylobacterium Species.</title>
        <authorList>
            <person name="Alessa O."/>
            <person name="Ogura Y."/>
            <person name="Fujitani Y."/>
            <person name="Takami H."/>
            <person name="Hayashi T."/>
            <person name="Sahin N."/>
            <person name="Tani A."/>
        </authorList>
    </citation>
    <scope>NUCLEOTIDE SEQUENCE</scope>
    <source>
        <strain evidence="3">DSM 22415</strain>
    </source>
</reference>
<evidence type="ECO:0000313" key="5">
    <source>
        <dbReference type="Proteomes" id="UP000401717"/>
    </source>
</evidence>
<gene>
    <name evidence="3" type="ORF">IFDJLNFL_2264</name>
    <name evidence="4" type="ORF">MTDSW087_04093</name>
</gene>
<organism evidence="4 5">
    <name type="scientific">Methylobacterium dankookense</name>
    <dbReference type="NCBI Taxonomy" id="560405"/>
    <lineage>
        <taxon>Bacteria</taxon>
        <taxon>Pseudomonadati</taxon>
        <taxon>Pseudomonadota</taxon>
        <taxon>Alphaproteobacteria</taxon>
        <taxon>Hyphomicrobiales</taxon>
        <taxon>Methylobacteriaceae</taxon>
        <taxon>Methylobacterium</taxon>
    </lineage>
</organism>
<feature type="domain" description="TadE-like" evidence="2">
    <location>
        <begin position="14"/>
        <end position="55"/>
    </location>
</feature>
<sequence>MRGILQRLRAARSGAAAVEFAMIAPVFVLIGFGLVDLGYAFHVRLCLANATTAGALYAQANGQNLTASDLPDYVGKVQAVVTAAATGLPQAPTVSVLFNDAADAGRVGAFYCLSAAPVMWTSTGAAAASCGGNVMSGKFVTISVTANRPTLFFRLGTGTAFSALVQTSDFAMARVQ</sequence>
<dbReference type="Pfam" id="PF07811">
    <property type="entry name" value="TadE"/>
    <property type="match status" value="1"/>
</dbReference>
<feature type="transmembrane region" description="Helical" evidence="1">
    <location>
        <begin position="20"/>
        <end position="41"/>
    </location>
</feature>
<dbReference type="RefSeq" id="WP_144766743.1">
    <property type="nucleotide sequence ID" value="NZ_BPQI01000059.1"/>
</dbReference>
<dbReference type="Proteomes" id="UP000401717">
    <property type="component" value="Unassembled WGS sequence"/>
</dbReference>
<proteinExistence type="predicted"/>
<reference evidence="4 5" key="1">
    <citation type="submission" date="2019-06" db="EMBL/GenBank/DDBJ databases">
        <authorList>
            <person name="Rodrigo-Torres L."/>
            <person name="Arahal R. D."/>
            <person name="Lucena T."/>
        </authorList>
    </citation>
    <scope>NUCLEOTIDE SEQUENCE [LARGE SCALE GENOMIC DNA]</scope>
    <source>
        <strain evidence="4 5">SW08-7</strain>
    </source>
</reference>
<dbReference type="Proteomes" id="UP001055303">
    <property type="component" value="Unassembled WGS sequence"/>
</dbReference>
<evidence type="ECO:0000313" key="3">
    <source>
        <dbReference type="EMBL" id="GJD56369.1"/>
    </source>
</evidence>
<keyword evidence="6" id="KW-1185">Reference proteome</keyword>
<accession>A0A564G1L3</accession>
<evidence type="ECO:0000256" key="1">
    <source>
        <dbReference type="SAM" id="Phobius"/>
    </source>
</evidence>
<name>A0A564G1L3_9HYPH</name>
<evidence type="ECO:0000259" key="2">
    <source>
        <dbReference type="Pfam" id="PF07811"/>
    </source>
</evidence>
<keyword evidence="1" id="KW-0812">Transmembrane</keyword>
<reference evidence="3" key="3">
    <citation type="submission" date="2021-08" db="EMBL/GenBank/DDBJ databases">
        <authorList>
            <person name="Tani A."/>
            <person name="Ola A."/>
            <person name="Ogura Y."/>
            <person name="Katsura K."/>
            <person name="Hayashi T."/>
        </authorList>
    </citation>
    <scope>NUCLEOTIDE SEQUENCE</scope>
    <source>
        <strain evidence="3">DSM 22415</strain>
    </source>
</reference>
<evidence type="ECO:0000313" key="6">
    <source>
        <dbReference type="Proteomes" id="UP001055303"/>
    </source>
</evidence>
<dbReference type="AlphaFoldDB" id="A0A564G1L3"/>
<dbReference type="EMBL" id="CABFVH010000032">
    <property type="protein sequence ID" value="VUF14373.1"/>
    <property type="molecule type" value="Genomic_DNA"/>
</dbReference>
<keyword evidence="1" id="KW-0472">Membrane</keyword>
<protein>
    <recommendedName>
        <fullName evidence="2">TadE-like domain-containing protein</fullName>
    </recommendedName>
</protein>
<keyword evidence="1" id="KW-1133">Transmembrane helix</keyword>
<evidence type="ECO:0000313" key="4">
    <source>
        <dbReference type="EMBL" id="VUF14373.1"/>
    </source>
</evidence>
<dbReference type="EMBL" id="BPQI01000059">
    <property type="protein sequence ID" value="GJD56369.1"/>
    <property type="molecule type" value="Genomic_DNA"/>
</dbReference>
<dbReference type="InterPro" id="IPR012495">
    <property type="entry name" value="TadE-like_dom"/>
</dbReference>
<dbReference type="OrthoDB" id="8403543at2"/>